<dbReference type="InterPro" id="IPR036291">
    <property type="entry name" value="NAD(P)-bd_dom_sf"/>
</dbReference>
<evidence type="ECO:0000313" key="5">
    <source>
        <dbReference type="Proteomes" id="UP000235371"/>
    </source>
</evidence>
<keyword evidence="1" id="KW-0560">Oxidoreductase</keyword>
<dbReference type="InterPro" id="IPR050425">
    <property type="entry name" value="NAD(P)_dehydrat-like"/>
</dbReference>
<dbReference type="GO" id="GO:0016616">
    <property type="term" value="F:oxidoreductase activity, acting on the CH-OH group of donors, NAD or NADP as acceptor"/>
    <property type="evidence" value="ECO:0007669"/>
    <property type="project" value="TreeGrafter"/>
</dbReference>
<evidence type="ECO:0000259" key="3">
    <source>
        <dbReference type="Pfam" id="PF01370"/>
    </source>
</evidence>
<dbReference type="STRING" id="1095630.A0A2J6SPP1"/>
<evidence type="ECO:0000256" key="2">
    <source>
        <dbReference type="ARBA" id="ARBA00023445"/>
    </source>
</evidence>
<dbReference type="Proteomes" id="UP000235371">
    <property type="component" value="Unassembled WGS sequence"/>
</dbReference>
<dbReference type="GeneID" id="36586677"/>
<dbReference type="SUPFAM" id="SSF51735">
    <property type="entry name" value="NAD(P)-binding Rossmann-fold domains"/>
    <property type="match status" value="1"/>
</dbReference>
<dbReference type="AlphaFoldDB" id="A0A2J6SPP1"/>
<comment type="similarity">
    <text evidence="2">Belongs to the NAD(P)-dependent epimerase/dehydratase family. Dihydroflavonol-4-reductase subfamily.</text>
</comment>
<dbReference type="EMBL" id="KZ613895">
    <property type="protein sequence ID" value="PMD52717.1"/>
    <property type="molecule type" value="Genomic_DNA"/>
</dbReference>
<keyword evidence="5" id="KW-1185">Reference proteome</keyword>
<dbReference type="Pfam" id="PF01370">
    <property type="entry name" value="Epimerase"/>
    <property type="match status" value="1"/>
</dbReference>
<gene>
    <name evidence="4" type="ORF">K444DRAFT_599965</name>
</gene>
<organism evidence="4 5">
    <name type="scientific">Hyaloscypha bicolor E</name>
    <dbReference type="NCBI Taxonomy" id="1095630"/>
    <lineage>
        <taxon>Eukaryota</taxon>
        <taxon>Fungi</taxon>
        <taxon>Dikarya</taxon>
        <taxon>Ascomycota</taxon>
        <taxon>Pezizomycotina</taxon>
        <taxon>Leotiomycetes</taxon>
        <taxon>Helotiales</taxon>
        <taxon>Hyaloscyphaceae</taxon>
        <taxon>Hyaloscypha</taxon>
        <taxon>Hyaloscypha bicolor</taxon>
    </lineage>
</organism>
<dbReference type="PANTHER" id="PTHR10366:SF814">
    <property type="entry name" value="NAD-DEPENDENT EPIMERASE_DEHYDRATASE DOMAIN-CONTAINING PROTEIN"/>
    <property type="match status" value="1"/>
</dbReference>
<protein>
    <submittedName>
        <fullName evidence="4">NAD(P)-binding protein</fullName>
    </submittedName>
</protein>
<dbReference type="InParanoid" id="A0A2J6SPP1"/>
<name>A0A2J6SPP1_9HELO</name>
<dbReference type="Gene3D" id="3.40.50.720">
    <property type="entry name" value="NAD(P)-binding Rossmann-like Domain"/>
    <property type="match status" value="1"/>
</dbReference>
<dbReference type="OrthoDB" id="2735536at2759"/>
<sequence length="338" mass="37026">MPKTLITGANSFVAAQIIDQLIALGHFVVGSVRSSPKGDEILATHPEYAGKISFVTVSDYAKKGVWEDIMKEGEFDYVIHVAAPLLDDPRLSDFERDFLAPSVDGALELLKSAKEYGKSIKAIAVTGSVNSITTGDPSDTRVLTSSEWLPLSISDAIAANHPYISYCVSKAETEKAIWKFVEEEKPDFSVSVLLPALIFGPAIQPVKDLKKINYSTDRFYDLFSGGLEVVPPTSFPSYIDVRDLATAHIRALTVPEAANKRFLVGGKIFYSQLAADALKTVPELKGRLLKDSVEVPRKVVFGDVEEWNEKLGLKLRSAEETFGDAARKILELEKKFGA</sequence>
<proteinExistence type="inferred from homology"/>
<dbReference type="RefSeq" id="XP_024729621.1">
    <property type="nucleotide sequence ID" value="XM_024878600.1"/>
</dbReference>
<dbReference type="InterPro" id="IPR001509">
    <property type="entry name" value="Epimerase_deHydtase"/>
</dbReference>
<feature type="domain" description="NAD-dependent epimerase/dehydratase" evidence="3">
    <location>
        <begin position="5"/>
        <end position="265"/>
    </location>
</feature>
<evidence type="ECO:0000256" key="1">
    <source>
        <dbReference type="ARBA" id="ARBA00023002"/>
    </source>
</evidence>
<dbReference type="PANTHER" id="PTHR10366">
    <property type="entry name" value="NAD DEPENDENT EPIMERASE/DEHYDRATASE"/>
    <property type="match status" value="1"/>
</dbReference>
<accession>A0A2J6SPP1</accession>
<evidence type="ECO:0000313" key="4">
    <source>
        <dbReference type="EMBL" id="PMD52717.1"/>
    </source>
</evidence>
<reference evidence="4 5" key="1">
    <citation type="submission" date="2016-04" db="EMBL/GenBank/DDBJ databases">
        <title>A degradative enzymes factory behind the ericoid mycorrhizal symbiosis.</title>
        <authorList>
            <consortium name="DOE Joint Genome Institute"/>
            <person name="Martino E."/>
            <person name="Morin E."/>
            <person name="Grelet G."/>
            <person name="Kuo A."/>
            <person name="Kohler A."/>
            <person name="Daghino S."/>
            <person name="Barry K."/>
            <person name="Choi C."/>
            <person name="Cichocki N."/>
            <person name="Clum A."/>
            <person name="Copeland A."/>
            <person name="Hainaut M."/>
            <person name="Haridas S."/>
            <person name="Labutti K."/>
            <person name="Lindquist E."/>
            <person name="Lipzen A."/>
            <person name="Khouja H.-R."/>
            <person name="Murat C."/>
            <person name="Ohm R."/>
            <person name="Olson A."/>
            <person name="Spatafora J."/>
            <person name="Veneault-Fourrey C."/>
            <person name="Henrissat B."/>
            <person name="Grigoriev I."/>
            <person name="Martin F."/>
            <person name="Perotto S."/>
        </authorList>
    </citation>
    <scope>NUCLEOTIDE SEQUENCE [LARGE SCALE GENOMIC DNA]</scope>
    <source>
        <strain evidence="4 5">E</strain>
    </source>
</reference>